<sequence>MATVYPNPIMGGFPLYEHGHFSQTESPFEFVDPVDPALKDFAPQMTSVSYGTTTYAWAPLPSYVRKDDQPWSMYHATISMQPLPSCSLPSMATVPSPSSAAAISPRQSPSLLSHGDTESRHDSFPRTPDLTSSPATLSLDTPSDMQPLQHAGTGVGVPDYVNPQDVNYQQDYPVAEHDAFSRSSTSTNGIDYYAGSDDEPGNTTYPNYTYSSVGVTTSMVSNINAVTSGPECHLSSTSRCQSPVTDTIYDVRSKRHHDSDNDNEQTNREDRPLKRSKTAPCYHLSTSSTPVYRTAASIGRRRQRDSHMVSTANLFSTDGEEHKRHIFPCVFRFAGCDGVFKAKNEWKRHVSSMHLLERYWICYDSETPSSSQSQSQKSHAHQQHESFFNRKDLFTQHLRRMHCPAALKPYLDNATSISAICSLASSRCKTNNKTMGKTKSSKRGSQTLPNLPPHLRPLMEEWIAYVQERWERCQRVRKLPSTFRCPVPGCCSEPNGKNSPGSTEIGTPTIFHDTPKNTAWNQRMEHIAKHLMRFAQLEDEGASAEEKAKERVEFGGTGDEELVAWASSPEVGIIRRNAKGEWELTEAFKKGPGNTGSCGAMEIPGTGGEMMKEEIVVVGGYEEEGDAEGEDDE</sequence>
<dbReference type="OrthoDB" id="5388486at2759"/>
<evidence type="ECO:0000313" key="3">
    <source>
        <dbReference type="Proteomes" id="UP000008066"/>
    </source>
</evidence>
<feature type="compositionally biased region" description="Low complexity" evidence="1">
    <location>
        <begin position="90"/>
        <end position="110"/>
    </location>
</feature>
<organism evidence="3">
    <name type="scientific">Chaetomium thermophilum (strain DSM 1495 / CBS 144.50 / IMI 039719)</name>
    <name type="common">Thermochaetoides thermophila</name>
    <dbReference type="NCBI Taxonomy" id="759272"/>
    <lineage>
        <taxon>Eukaryota</taxon>
        <taxon>Fungi</taxon>
        <taxon>Dikarya</taxon>
        <taxon>Ascomycota</taxon>
        <taxon>Pezizomycotina</taxon>
        <taxon>Sordariomycetes</taxon>
        <taxon>Sordariomycetidae</taxon>
        <taxon>Sordariales</taxon>
        <taxon>Chaetomiaceae</taxon>
        <taxon>Thermochaetoides</taxon>
    </lineage>
</organism>
<dbReference type="EMBL" id="GL988045">
    <property type="protein sequence ID" value="EGS18600.1"/>
    <property type="molecule type" value="Genomic_DNA"/>
</dbReference>
<gene>
    <name evidence="2" type="ORF">CTHT_0052050</name>
</gene>
<evidence type="ECO:0000313" key="2">
    <source>
        <dbReference type="EMBL" id="EGS18600.1"/>
    </source>
</evidence>
<dbReference type="GO" id="GO:0003700">
    <property type="term" value="F:DNA-binding transcription factor activity"/>
    <property type="evidence" value="ECO:0007669"/>
    <property type="project" value="InterPro"/>
</dbReference>
<accession>G0SDJ9</accession>
<dbReference type="eggNOG" id="ENOG502S60G">
    <property type="taxonomic scope" value="Eukaryota"/>
</dbReference>
<dbReference type="InterPro" id="IPR039970">
    <property type="entry name" value="TF_Grauzone"/>
</dbReference>
<dbReference type="KEGG" id="cthr:CTHT_0052050"/>
<feature type="region of interest" description="Disordered" evidence="1">
    <location>
        <begin position="432"/>
        <end position="452"/>
    </location>
</feature>
<dbReference type="PANTHER" id="PTHR23225:SF2">
    <property type="entry name" value="AT09679P-RELATED"/>
    <property type="match status" value="1"/>
</dbReference>
<feature type="compositionally biased region" description="Basic and acidic residues" evidence="1">
    <location>
        <begin position="115"/>
        <end position="124"/>
    </location>
</feature>
<reference evidence="2 3" key="1">
    <citation type="journal article" date="2011" name="Cell">
        <title>Insight into structure and assembly of the nuclear pore complex by utilizing the genome of a eukaryotic thermophile.</title>
        <authorList>
            <person name="Amlacher S."/>
            <person name="Sarges P."/>
            <person name="Flemming D."/>
            <person name="van Noort V."/>
            <person name="Kunze R."/>
            <person name="Devos D.P."/>
            <person name="Arumugam M."/>
            <person name="Bork P."/>
            <person name="Hurt E."/>
        </authorList>
    </citation>
    <scope>NUCLEOTIDE SEQUENCE [LARGE SCALE GENOMIC DNA]</scope>
    <source>
        <strain evidence="3">DSM 1495 / CBS 144.50 / IMI 039719</strain>
    </source>
</reference>
<protein>
    <recommendedName>
        <fullName evidence="4">C2H2-type domain-containing protein</fullName>
    </recommendedName>
</protein>
<keyword evidence="3" id="KW-1185">Reference proteome</keyword>
<dbReference type="RefSeq" id="XP_006695545.1">
    <property type="nucleotide sequence ID" value="XM_006695482.1"/>
</dbReference>
<evidence type="ECO:0008006" key="4">
    <source>
        <dbReference type="Google" id="ProtNLM"/>
    </source>
</evidence>
<feature type="compositionally biased region" description="Polar residues" evidence="1">
    <location>
        <begin position="495"/>
        <end position="506"/>
    </location>
</feature>
<dbReference type="PANTHER" id="PTHR23225">
    <property type="entry name" value="ZINC FINGER PROTEIN"/>
    <property type="match status" value="1"/>
</dbReference>
<dbReference type="Proteomes" id="UP000008066">
    <property type="component" value="Unassembled WGS sequence"/>
</dbReference>
<feature type="compositionally biased region" description="Polar residues" evidence="1">
    <location>
        <begin position="432"/>
        <end position="449"/>
    </location>
</feature>
<feature type="compositionally biased region" description="Basic and acidic residues" evidence="1">
    <location>
        <begin position="252"/>
        <end position="273"/>
    </location>
</feature>
<evidence type="ECO:0000256" key="1">
    <source>
        <dbReference type="SAM" id="MobiDB-lite"/>
    </source>
</evidence>
<feature type="region of interest" description="Disordered" evidence="1">
    <location>
        <begin position="252"/>
        <end position="278"/>
    </location>
</feature>
<feature type="region of interest" description="Disordered" evidence="1">
    <location>
        <begin position="90"/>
        <end position="163"/>
    </location>
</feature>
<dbReference type="AlphaFoldDB" id="G0SDJ9"/>
<name>G0SDJ9_CHATD</name>
<proteinExistence type="predicted"/>
<feature type="region of interest" description="Disordered" evidence="1">
    <location>
        <begin position="495"/>
        <end position="514"/>
    </location>
</feature>
<dbReference type="GeneID" id="18259243"/>
<feature type="compositionally biased region" description="Polar residues" evidence="1">
    <location>
        <begin position="129"/>
        <end position="146"/>
    </location>
</feature>
<dbReference type="HOGENOM" id="CLU_432106_0_0_1"/>